<gene>
    <name evidence="2" type="primary">flaG</name>
    <name evidence="2" type="ORF">SMUL_1383</name>
</gene>
<name>A0AA86ALF0_SULMK</name>
<protein>
    <submittedName>
        <fullName evidence="2">Flagellar protein FlaG</fullName>
    </submittedName>
</protein>
<keyword evidence="2" id="KW-0966">Cell projection</keyword>
<dbReference type="EMBL" id="CP007201">
    <property type="protein sequence ID" value="AHJ12644.1"/>
    <property type="molecule type" value="Genomic_DNA"/>
</dbReference>
<dbReference type="Pfam" id="PF03646">
    <property type="entry name" value="FlaG"/>
    <property type="match status" value="1"/>
</dbReference>
<sequence>MDIFSTTSKQVETTTTPTVSTVAQTRPVEESNKIETQNQETFDETAKTLSQTVKELNAQMELLDTNISFGFNDEINLMYVNVMEKSSGETIRKIPTEEAMQLSAKMKEIVGMIFDKKG</sequence>
<dbReference type="PANTHER" id="PTHR37166">
    <property type="entry name" value="PROTEIN FLAG"/>
    <property type="match status" value="1"/>
</dbReference>
<evidence type="ECO:0000256" key="1">
    <source>
        <dbReference type="SAM" id="MobiDB-lite"/>
    </source>
</evidence>
<dbReference type="RefSeq" id="WP_025344520.1">
    <property type="nucleotide sequence ID" value="NZ_CP007201.1"/>
</dbReference>
<dbReference type="InterPro" id="IPR035924">
    <property type="entry name" value="FlaG-like_sf"/>
</dbReference>
<feature type="region of interest" description="Disordered" evidence="1">
    <location>
        <begin position="1"/>
        <end position="42"/>
    </location>
</feature>
<dbReference type="SUPFAM" id="SSF160214">
    <property type="entry name" value="FlaG-like"/>
    <property type="match status" value="1"/>
</dbReference>
<evidence type="ECO:0000313" key="2">
    <source>
        <dbReference type="EMBL" id="AHJ12644.1"/>
    </source>
</evidence>
<dbReference type="AlphaFoldDB" id="A0AA86ALF0"/>
<dbReference type="PANTHER" id="PTHR37166:SF1">
    <property type="entry name" value="PROTEIN FLAG"/>
    <property type="match status" value="1"/>
</dbReference>
<feature type="compositionally biased region" description="Low complexity" evidence="1">
    <location>
        <begin position="1"/>
        <end position="25"/>
    </location>
</feature>
<dbReference type="Proteomes" id="UP000019322">
    <property type="component" value="Chromosome"/>
</dbReference>
<keyword evidence="2" id="KW-0282">Flagellum</keyword>
<dbReference type="Gene3D" id="3.30.160.170">
    <property type="entry name" value="FlaG-like"/>
    <property type="match status" value="1"/>
</dbReference>
<organism evidence="2 3">
    <name type="scientific">Sulfurospirillum multivorans (strain DM 12446 / JCM 15788 / NBRC 109480)</name>
    <dbReference type="NCBI Taxonomy" id="1150621"/>
    <lineage>
        <taxon>Bacteria</taxon>
        <taxon>Pseudomonadati</taxon>
        <taxon>Campylobacterota</taxon>
        <taxon>Epsilonproteobacteria</taxon>
        <taxon>Campylobacterales</taxon>
        <taxon>Sulfurospirillaceae</taxon>
        <taxon>Sulfurospirillum</taxon>
    </lineage>
</organism>
<proteinExistence type="predicted"/>
<keyword evidence="2" id="KW-0969">Cilium</keyword>
<evidence type="ECO:0000313" key="3">
    <source>
        <dbReference type="Proteomes" id="UP000019322"/>
    </source>
</evidence>
<accession>A0AA86ALF0</accession>
<dbReference type="KEGG" id="smul:SMUL_1383"/>
<reference evidence="2 3" key="1">
    <citation type="journal article" date="2014" name="Environ. Microbiol.">
        <title>Insights into organohalide respiration and the versatile catabolism of Sulfurospirillum multivorans gained from comparative genomics and physiological studies.</title>
        <authorList>
            <person name="Goris T."/>
            <person name="Schubert T."/>
            <person name="Gadkari J."/>
            <person name="Wubet T."/>
            <person name="Tarkka M."/>
            <person name="Buscot F."/>
            <person name="Adrian L."/>
            <person name="Diekert G."/>
        </authorList>
    </citation>
    <scope>NUCLEOTIDE SEQUENCE [LARGE SCALE GENOMIC DNA]</scope>
    <source>
        <strain evidence="3">DM 12446 / JCM 15788 / NBRC 109480</strain>
    </source>
</reference>
<dbReference type="InterPro" id="IPR005186">
    <property type="entry name" value="FlaG"/>
</dbReference>